<dbReference type="Proteomes" id="UP000238916">
    <property type="component" value="Unassembled WGS sequence"/>
</dbReference>
<evidence type="ECO:0000313" key="2">
    <source>
        <dbReference type="Proteomes" id="UP000238916"/>
    </source>
</evidence>
<proteinExistence type="predicted"/>
<reference evidence="2" key="1">
    <citation type="submission" date="2018-02" db="EMBL/GenBank/DDBJ databases">
        <authorList>
            <person name="Hausmann B."/>
        </authorList>
    </citation>
    <scope>NUCLEOTIDE SEQUENCE [LARGE SCALE GENOMIC DNA]</scope>
    <source>
        <strain evidence="2">Peat soil MAG SbF1</strain>
    </source>
</reference>
<accession>A0A2U3LHD1</accession>
<dbReference type="InterPro" id="IPR014729">
    <property type="entry name" value="Rossmann-like_a/b/a_fold"/>
</dbReference>
<name>A0A2U3LHD1_9FIRM</name>
<sequence>MPEIGELREIRSLNGSRRGGKIIIKRLICYSGGHSSAKTAIEVARKYGTKDLILLNHDINKRVEDADIKRFKGDVANYIGVPITYANMDGWEVKDQFDVCREVGGFKFGAGQILCTNRIKTVPFDKYLKENFPVKDGICEEVTIYYGFDKSEKEKGRAQRRSSILGIRGYKTDYPLILWDHTIKSTKEIGITPPWDLRHIQTR</sequence>
<dbReference type="Gene3D" id="3.40.50.620">
    <property type="entry name" value="HUPs"/>
    <property type="match status" value="1"/>
</dbReference>
<dbReference type="AlphaFoldDB" id="A0A2U3LHD1"/>
<evidence type="ECO:0000313" key="1">
    <source>
        <dbReference type="EMBL" id="SPF51226.1"/>
    </source>
</evidence>
<organism evidence="1 2">
    <name type="scientific">Candidatus Desulfosporosinus infrequens</name>
    <dbReference type="NCBI Taxonomy" id="2043169"/>
    <lineage>
        <taxon>Bacteria</taxon>
        <taxon>Bacillati</taxon>
        <taxon>Bacillota</taxon>
        <taxon>Clostridia</taxon>
        <taxon>Eubacteriales</taxon>
        <taxon>Desulfitobacteriaceae</taxon>
        <taxon>Desulfosporosinus</taxon>
    </lineage>
</organism>
<gene>
    <name evidence="1" type="ORF">SBF1_50110</name>
</gene>
<dbReference type="EMBL" id="OMOF01000445">
    <property type="protein sequence ID" value="SPF51226.1"/>
    <property type="molecule type" value="Genomic_DNA"/>
</dbReference>
<protein>
    <submittedName>
        <fullName evidence="1">Gp66, putative</fullName>
    </submittedName>
</protein>